<comment type="caution">
    <text evidence="2">The sequence shown here is derived from an EMBL/GenBank/DDBJ whole genome shotgun (WGS) entry which is preliminary data.</text>
</comment>
<organism evidence="2 3">
    <name type="scientific">Streptococcus minor</name>
    <dbReference type="NCBI Taxonomy" id="229549"/>
    <lineage>
        <taxon>Bacteria</taxon>
        <taxon>Bacillati</taxon>
        <taxon>Bacillota</taxon>
        <taxon>Bacilli</taxon>
        <taxon>Lactobacillales</taxon>
        <taxon>Streptococcaceae</taxon>
        <taxon>Streptococcus</taxon>
    </lineage>
</organism>
<dbReference type="AlphaFoldDB" id="A0A3P1V5Q9"/>
<evidence type="ECO:0000313" key="3">
    <source>
        <dbReference type="Proteomes" id="UP000281771"/>
    </source>
</evidence>
<reference evidence="2 3" key="1">
    <citation type="submission" date="2018-11" db="EMBL/GenBank/DDBJ databases">
        <title>Genomes From Bacteria Associated with the Canine Oral Cavity: a Test Case for Automated Genome-Based Taxonomic Assignment.</title>
        <authorList>
            <person name="Coil D.A."/>
            <person name="Jospin G."/>
            <person name="Darling A.E."/>
            <person name="Wallis C."/>
            <person name="Davis I.J."/>
            <person name="Harris S."/>
            <person name="Eisen J.A."/>
            <person name="Holcombe L.J."/>
            <person name="O'Flynn C."/>
        </authorList>
    </citation>
    <scope>NUCLEOTIDE SEQUENCE [LARGE SCALE GENOMIC DNA]</scope>
    <source>
        <strain evidence="2 3">OH4621_COT-116</strain>
    </source>
</reference>
<feature type="compositionally biased region" description="Polar residues" evidence="1">
    <location>
        <begin position="69"/>
        <end position="84"/>
    </location>
</feature>
<keyword evidence="3" id="KW-1185">Reference proteome</keyword>
<feature type="region of interest" description="Disordered" evidence="1">
    <location>
        <begin position="58"/>
        <end position="101"/>
    </location>
</feature>
<gene>
    <name evidence="2" type="ORF">EII38_09690</name>
</gene>
<dbReference type="STRING" id="1123309.GCA_000377005_00785"/>
<protein>
    <submittedName>
        <fullName evidence="2">Uncharacterized protein</fullName>
    </submittedName>
</protein>
<sequence>MDDPNYAYYSAIARTGIDPRTGKKVSPAEIAHAQLQQKILIVAPIVQSIAAGYAFGQQKNAGGKGAKQPSSNHTNKNLADSPVQQPKPMKPESPYQGLSDQNIADGFIKGLDDITKSGSLAKNYQASDGYEQAL</sequence>
<dbReference type="RefSeq" id="WP_124778027.1">
    <property type="nucleotide sequence ID" value="NZ_RQZA01000018.1"/>
</dbReference>
<evidence type="ECO:0000256" key="1">
    <source>
        <dbReference type="SAM" id="MobiDB-lite"/>
    </source>
</evidence>
<accession>A0A3P1V5Q9</accession>
<dbReference type="Proteomes" id="UP000281771">
    <property type="component" value="Unassembled WGS sequence"/>
</dbReference>
<dbReference type="EMBL" id="RQZA01000018">
    <property type="protein sequence ID" value="RRD29471.1"/>
    <property type="molecule type" value="Genomic_DNA"/>
</dbReference>
<evidence type="ECO:0000313" key="2">
    <source>
        <dbReference type="EMBL" id="RRD29471.1"/>
    </source>
</evidence>
<name>A0A3P1V5Q9_9STRE</name>
<proteinExistence type="predicted"/>